<sequence length="394" mass="44454">MIGFTKLLCGVATIGEALNYSRRGDAGVPAHMLQFTTAERPLVAWNTTRRCNLRCLHCYLDSEDKEYAGELTTDQAKAMIDDLAEIGSPVLLFSGGEPLLRKDIFELGEYAIAKGIRAVISSNGTLIDERAAARIAEVGFSYVGISIDGAPETHDRFRRKKGAFEGAMRGIENCTRAGVKAGVRLTINQHNYGDLEAVLDIVERHKIPRFCMYHLVYSGRGRELAKQDLSPEQTRRVAEKLIEKTYDWHRRGVETEILTTDNHADGVMLEKHIRDLNPDRALEITELQKRHGGCSAGRKFANVDWRGDVHACQFWNHVTLGNVKERRFSEIWTDPNNEFLQKLKHLHEHIRGKRCGSCKYKTICGGCRIRAEATCGDMWGDDPACYLSDREIME</sequence>
<dbReference type="GO" id="GO:0051539">
    <property type="term" value="F:4 iron, 4 sulfur cluster binding"/>
    <property type="evidence" value="ECO:0007669"/>
    <property type="project" value="UniProtKB-KW"/>
</dbReference>
<keyword evidence="6" id="KW-0408">Iron</keyword>
<dbReference type="EMBL" id="QZKU01000046">
    <property type="protein sequence ID" value="RJP23373.1"/>
    <property type="molecule type" value="Genomic_DNA"/>
</dbReference>
<dbReference type="GO" id="GO:0006783">
    <property type="term" value="P:heme biosynthetic process"/>
    <property type="evidence" value="ECO:0007669"/>
    <property type="project" value="TreeGrafter"/>
</dbReference>
<gene>
    <name evidence="13" type="ORF">C4520_06340</name>
</gene>
<dbReference type="PANTHER" id="PTHR11228">
    <property type="entry name" value="RADICAL SAM DOMAIN PROTEIN"/>
    <property type="match status" value="1"/>
</dbReference>
<dbReference type="Pfam" id="PF04055">
    <property type="entry name" value="Radical_SAM"/>
    <property type="match status" value="1"/>
</dbReference>
<dbReference type="GO" id="GO:0046872">
    <property type="term" value="F:metal ion binding"/>
    <property type="evidence" value="ECO:0007669"/>
    <property type="project" value="UniProtKB-KW"/>
</dbReference>
<protein>
    <recommendedName>
        <fullName evidence="11">Pre-heme d1 synthase</fullName>
    </recommendedName>
</protein>
<keyword evidence="8" id="KW-0456">Lyase</keyword>
<dbReference type="InterPro" id="IPR034391">
    <property type="entry name" value="AdoMet-like_SPASM_containing"/>
</dbReference>
<evidence type="ECO:0000256" key="6">
    <source>
        <dbReference type="ARBA" id="ARBA00023004"/>
    </source>
</evidence>
<dbReference type="Pfam" id="PF13186">
    <property type="entry name" value="SPASM"/>
    <property type="match status" value="1"/>
</dbReference>
<dbReference type="PROSITE" id="PS51918">
    <property type="entry name" value="RADICAL_SAM"/>
    <property type="match status" value="1"/>
</dbReference>
<dbReference type="SFLD" id="SFLDG01385">
    <property type="entry name" value="heme_carboxy_lyase_like"/>
    <property type="match status" value="1"/>
</dbReference>
<evidence type="ECO:0000256" key="9">
    <source>
        <dbReference type="ARBA" id="ARBA00023462"/>
    </source>
</evidence>
<dbReference type="GO" id="GO:0003824">
    <property type="term" value="F:catalytic activity"/>
    <property type="evidence" value="ECO:0007669"/>
    <property type="project" value="InterPro"/>
</dbReference>
<dbReference type="InterPro" id="IPR017200">
    <property type="entry name" value="PqqE-like"/>
</dbReference>
<name>A0A3A4NS33_ABYX5</name>
<evidence type="ECO:0000256" key="3">
    <source>
        <dbReference type="ARBA" id="ARBA00022691"/>
    </source>
</evidence>
<comment type="caution">
    <text evidence="13">The sequence shown here is derived from an EMBL/GenBank/DDBJ whole genome shotgun (WGS) entry which is preliminary data.</text>
</comment>
<dbReference type="SFLD" id="SFLDG01067">
    <property type="entry name" value="SPASM/twitch_domain_containing"/>
    <property type="match status" value="1"/>
</dbReference>
<accession>A0A3A4NS33</accession>
<keyword evidence="5" id="KW-0560">Oxidoreductase</keyword>
<dbReference type="InterPro" id="IPR023885">
    <property type="entry name" value="4Fe4S-binding_SPASM_dom"/>
</dbReference>
<evidence type="ECO:0000256" key="5">
    <source>
        <dbReference type="ARBA" id="ARBA00023002"/>
    </source>
</evidence>
<feature type="domain" description="Radical SAM core" evidence="12">
    <location>
        <begin position="37"/>
        <end position="247"/>
    </location>
</feature>
<evidence type="ECO:0000256" key="10">
    <source>
        <dbReference type="ARBA" id="ARBA00056787"/>
    </source>
</evidence>
<comment type="function">
    <text evidence="10">Involved in heme d1 biosynthesis. Radical SAM enzyme that catalyzes the removal of two propionate side chains from the intermediate 12,18-didecarboxysiroheme (DDSH) and may introduce the keto functions on rings A and B, yielding the heme d1 precursor dihydro-heme d1.</text>
</comment>
<dbReference type="Gene3D" id="3.20.20.70">
    <property type="entry name" value="Aldolase class I"/>
    <property type="match status" value="1"/>
</dbReference>
<dbReference type="FunFam" id="3.20.20.70:FF:000188">
    <property type="entry name" value="Mycofactocin radical SAM maturase MftC"/>
    <property type="match status" value="1"/>
</dbReference>
<dbReference type="PIRSF" id="PIRSF037420">
    <property type="entry name" value="PQQ_syn_pqqE"/>
    <property type="match status" value="1"/>
</dbReference>
<dbReference type="Proteomes" id="UP000265882">
    <property type="component" value="Unassembled WGS sequence"/>
</dbReference>
<evidence type="ECO:0000256" key="11">
    <source>
        <dbReference type="ARBA" id="ARBA00073867"/>
    </source>
</evidence>
<dbReference type="AlphaFoldDB" id="A0A3A4NS33"/>
<dbReference type="InterPro" id="IPR050377">
    <property type="entry name" value="Radical_SAM_PqqE_MftC-like"/>
</dbReference>
<proteinExistence type="inferred from homology"/>
<dbReference type="InterPro" id="IPR058240">
    <property type="entry name" value="rSAM_sf"/>
</dbReference>
<dbReference type="SFLD" id="SFLDG01387">
    <property type="entry name" value="BtrN-like_SPASM_domain_contain"/>
    <property type="match status" value="1"/>
</dbReference>
<dbReference type="CDD" id="cd21123">
    <property type="entry name" value="SPASM_MftC-like"/>
    <property type="match status" value="1"/>
</dbReference>
<evidence type="ECO:0000256" key="7">
    <source>
        <dbReference type="ARBA" id="ARBA00023014"/>
    </source>
</evidence>
<dbReference type="CDD" id="cd01335">
    <property type="entry name" value="Radical_SAM"/>
    <property type="match status" value="1"/>
</dbReference>
<comment type="similarity">
    <text evidence="9">Belongs to the radical SAM superfamily.</text>
</comment>
<dbReference type="NCBIfam" id="TIGR04085">
    <property type="entry name" value="rSAM_more_4Fe4S"/>
    <property type="match status" value="1"/>
</dbReference>
<dbReference type="InterPro" id="IPR034480">
    <property type="entry name" value="Heme_synthase-like"/>
</dbReference>
<evidence type="ECO:0000313" key="13">
    <source>
        <dbReference type="EMBL" id="RJP23373.1"/>
    </source>
</evidence>
<evidence type="ECO:0000259" key="12">
    <source>
        <dbReference type="PROSITE" id="PS51918"/>
    </source>
</evidence>
<dbReference type="SMART" id="SM00729">
    <property type="entry name" value="Elp3"/>
    <property type="match status" value="1"/>
</dbReference>
<evidence type="ECO:0000256" key="1">
    <source>
        <dbReference type="ARBA" id="ARBA00001966"/>
    </source>
</evidence>
<dbReference type="InterPro" id="IPR006638">
    <property type="entry name" value="Elp3/MiaA/NifB-like_rSAM"/>
</dbReference>
<comment type="cofactor">
    <cofactor evidence="1">
        <name>[4Fe-4S] cluster</name>
        <dbReference type="ChEBI" id="CHEBI:49883"/>
    </cofactor>
</comment>
<dbReference type="SUPFAM" id="SSF102114">
    <property type="entry name" value="Radical SAM enzymes"/>
    <property type="match status" value="1"/>
</dbReference>
<dbReference type="PANTHER" id="PTHR11228:SF7">
    <property type="entry name" value="PQQA PEPTIDE CYCLASE"/>
    <property type="match status" value="1"/>
</dbReference>
<keyword evidence="7" id="KW-0411">Iron-sulfur</keyword>
<evidence type="ECO:0000256" key="4">
    <source>
        <dbReference type="ARBA" id="ARBA00022723"/>
    </source>
</evidence>
<keyword evidence="2" id="KW-0004">4Fe-4S</keyword>
<keyword evidence="3" id="KW-0949">S-adenosyl-L-methionine</keyword>
<dbReference type="InterPro" id="IPR013785">
    <property type="entry name" value="Aldolase_TIM"/>
</dbReference>
<dbReference type="SFLD" id="SFLDG01386">
    <property type="entry name" value="main_SPASM_domain-containing"/>
    <property type="match status" value="1"/>
</dbReference>
<reference evidence="13 14" key="1">
    <citation type="journal article" date="2017" name="ISME J.">
        <title>Energy and carbon metabolisms in a deep terrestrial subsurface fluid microbial community.</title>
        <authorList>
            <person name="Momper L."/>
            <person name="Jungbluth S.P."/>
            <person name="Lee M.D."/>
            <person name="Amend J.P."/>
        </authorList>
    </citation>
    <scope>NUCLEOTIDE SEQUENCE [LARGE SCALE GENOMIC DNA]</scope>
    <source>
        <strain evidence="13">SURF_5</strain>
    </source>
</reference>
<evidence type="ECO:0000256" key="2">
    <source>
        <dbReference type="ARBA" id="ARBA00022485"/>
    </source>
</evidence>
<keyword evidence="4" id="KW-0479">Metal-binding</keyword>
<dbReference type="SFLD" id="SFLDS00029">
    <property type="entry name" value="Radical_SAM"/>
    <property type="match status" value="1"/>
</dbReference>
<evidence type="ECO:0000313" key="14">
    <source>
        <dbReference type="Proteomes" id="UP000265882"/>
    </source>
</evidence>
<evidence type="ECO:0000256" key="8">
    <source>
        <dbReference type="ARBA" id="ARBA00023239"/>
    </source>
</evidence>
<dbReference type="InterPro" id="IPR007197">
    <property type="entry name" value="rSAM"/>
</dbReference>
<organism evidence="13 14">
    <name type="scientific">Abyssobacteria bacterium (strain SURF_5)</name>
    <dbReference type="NCBI Taxonomy" id="2093360"/>
    <lineage>
        <taxon>Bacteria</taxon>
        <taxon>Pseudomonadati</taxon>
        <taxon>Candidatus Hydrogenedentota</taxon>
        <taxon>Candidatus Abyssobacteria</taxon>
    </lineage>
</organism>